<keyword evidence="1 5" id="KW-0032">Aminotransferase</keyword>
<accession>A0A4V2ZSJ4</accession>
<evidence type="ECO:0000256" key="2">
    <source>
        <dbReference type="ARBA" id="ARBA00022605"/>
    </source>
</evidence>
<dbReference type="InterPro" id="IPR004636">
    <property type="entry name" value="AcOrn/SuccOrn_fam"/>
</dbReference>
<keyword evidence="7" id="KW-1185">Reference proteome</keyword>
<proteinExistence type="inferred from homology"/>
<dbReference type="AlphaFoldDB" id="A0A4V2ZSJ4"/>
<comment type="cofactor">
    <cofactor evidence="5">
        <name>pyridoxal 5'-phosphate</name>
        <dbReference type="ChEBI" id="CHEBI:597326"/>
    </cofactor>
    <text evidence="5">Binds 1 pyridoxal phosphate per subunit.</text>
</comment>
<dbReference type="InterPro" id="IPR015421">
    <property type="entry name" value="PyrdxlP-dep_Trfase_major"/>
</dbReference>
<dbReference type="FunFam" id="3.40.640.10:FF:000004">
    <property type="entry name" value="Acetylornithine aminotransferase"/>
    <property type="match status" value="1"/>
</dbReference>
<feature type="binding site" evidence="5">
    <location>
        <position position="276"/>
    </location>
    <ligand>
        <name>pyridoxal 5'-phosphate</name>
        <dbReference type="ChEBI" id="CHEBI:597326"/>
    </ligand>
</feature>
<dbReference type="Proteomes" id="UP000295636">
    <property type="component" value="Unassembled WGS sequence"/>
</dbReference>
<evidence type="ECO:0000256" key="1">
    <source>
        <dbReference type="ARBA" id="ARBA00022576"/>
    </source>
</evidence>
<dbReference type="InterPro" id="IPR015422">
    <property type="entry name" value="PyrdxlP-dep_Trfase_small"/>
</dbReference>
<feature type="binding site" evidence="5">
    <location>
        <position position="275"/>
    </location>
    <ligand>
        <name>N(2)-acetyl-L-ornithine</name>
        <dbReference type="ChEBI" id="CHEBI:57805"/>
    </ligand>
</feature>
<reference evidence="6 7" key="1">
    <citation type="submission" date="2019-03" db="EMBL/GenBank/DDBJ databases">
        <title>This is whole genome sequence of Paenibacillus sp MS74 strain.</title>
        <authorList>
            <person name="Trinh H.N."/>
        </authorList>
    </citation>
    <scope>NUCLEOTIDE SEQUENCE [LARGE SCALE GENOMIC DNA]</scope>
    <source>
        <strain evidence="6 7">MS74</strain>
    </source>
</reference>
<dbReference type="GO" id="GO:0003992">
    <property type="term" value="F:N2-acetyl-L-ornithine:2-oxoglutarate 5-aminotransferase activity"/>
    <property type="evidence" value="ECO:0007669"/>
    <property type="project" value="UniProtKB-UniRule"/>
</dbReference>
<comment type="catalytic activity">
    <reaction evidence="5">
        <text>N(2)-acetyl-L-ornithine + 2-oxoglutarate = N-acetyl-L-glutamate 5-semialdehyde + L-glutamate</text>
        <dbReference type="Rhea" id="RHEA:18049"/>
        <dbReference type="ChEBI" id="CHEBI:16810"/>
        <dbReference type="ChEBI" id="CHEBI:29123"/>
        <dbReference type="ChEBI" id="CHEBI:29985"/>
        <dbReference type="ChEBI" id="CHEBI:57805"/>
        <dbReference type="EC" id="2.6.1.11"/>
    </reaction>
</comment>
<feature type="binding site" evidence="5">
    <location>
        <begin position="99"/>
        <end position="100"/>
    </location>
    <ligand>
        <name>pyridoxal 5'-phosphate</name>
        <dbReference type="ChEBI" id="CHEBI:597326"/>
    </ligand>
</feature>
<dbReference type="InterPro" id="IPR049704">
    <property type="entry name" value="Aminotrans_3_PPA_site"/>
</dbReference>
<comment type="pathway">
    <text evidence="5">Amino-acid biosynthesis; L-arginine biosynthesis; N(2)-acetyl-L-ornithine from L-glutamate: step 4/4.</text>
</comment>
<dbReference type="PANTHER" id="PTHR11986">
    <property type="entry name" value="AMINOTRANSFERASE CLASS III"/>
    <property type="match status" value="1"/>
</dbReference>
<evidence type="ECO:0000256" key="3">
    <source>
        <dbReference type="ARBA" id="ARBA00022679"/>
    </source>
</evidence>
<comment type="subcellular location">
    <subcellularLocation>
        <location evidence="5">Cytoplasm</location>
    </subcellularLocation>
</comment>
<dbReference type="PIRSF" id="PIRSF000521">
    <property type="entry name" value="Transaminase_4ab_Lys_Orn"/>
    <property type="match status" value="1"/>
</dbReference>
<comment type="caution">
    <text evidence="6">The sequence shown here is derived from an EMBL/GenBank/DDBJ whole genome shotgun (WGS) entry which is preliminary data.</text>
</comment>
<dbReference type="SUPFAM" id="SSF53383">
    <property type="entry name" value="PLP-dependent transferases"/>
    <property type="match status" value="1"/>
</dbReference>
<comment type="miscellaneous">
    <text evidence="5">May also have succinyldiaminopimelate aminotransferase activity, thus carrying out the corresponding step in lysine biosynthesis.</text>
</comment>
<evidence type="ECO:0000256" key="5">
    <source>
        <dbReference type="HAMAP-Rule" id="MF_01107"/>
    </source>
</evidence>
<feature type="binding site" evidence="5">
    <location>
        <position position="133"/>
    </location>
    <ligand>
        <name>pyridoxal 5'-phosphate</name>
        <dbReference type="ChEBI" id="CHEBI:597326"/>
    </ligand>
</feature>
<dbReference type="HAMAP" id="MF_01107">
    <property type="entry name" value="ArgD_aminotrans_3"/>
    <property type="match status" value="1"/>
</dbReference>
<dbReference type="NCBIfam" id="NF002797">
    <property type="entry name" value="PRK02936.1"/>
    <property type="match status" value="1"/>
</dbReference>
<dbReference type="UniPathway" id="UPA00068">
    <property type="reaction ID" value="UER00109"/>
</dbReference>
<feature type="modified residue" description="N6-(pyridoxal phosphate)lysine" evidence="5">
    <location>
        <position position="247"/>
    </location>
</feature>
<dbReference type="PROSITE" id="PS00600">
    <property type="entry name" value="AA_TRANSFER_CLASS_3"/>
    <property type="match status" value="1"/>
</dbReference>
<sequence>MGEGANSLFPNYGRYPLTFVKGEGSRLWDEKGKEYLDLMCGLAVTNLGHAPKQVKERLKEQVDTLWHTSNLFHIPNQEKLAQLLTDNSCADAVFFCNSGAEANEAAIKLARRYFQKIAGKPEQYEIISFHQSFHGRTLATLTATGQDKVKEGFAPLPQGFVYASYNDAEALEQAIGPKTCAVMIEMVQGEGGVNPVEPAFVNRVAELCERHGLLLIVDEIQTGIGRTGKMFAYEHYGIEPDIITLAKGLGSGMPIGAMLGKEKLRQAFAAGSHGSTFGGNYLSTAAGVATMEMMLQEKLPQRAAEMGAYTVSALNQKLADNPLVKEVRGLGLLIGIECTQPVADWIATIQEEAVLVVSAGPNVIRLAPSLLIAKEDIDRGIEVICSVLRKQAATAV</sequence>
<dbReference type="OrthoDB" id="9807885at2"/>
<feature type="binding site" evidence="5">
    <location>
        <position position="136"/>
    </location>
    <ligand>
        <name>N(2)-acetyl-L-ornithine</name>
        <dbReference type="ChEBI" id="CHEBI:57805"/>
    </ligand>
</feature>
<dbReference type="EC" id="2.6.1.11" evidence="5"/>
<dbReference type="InterPro" id="IPR005814">
    <property type="entry name" value="Aminotrans_3"/>
</dbReference>
<feature type="binding site" evidence="5">
    <location>
        <begin position="218"/>
        <end position="221"/>
    </location>
    <ligand>
        <name>pyridoxal 5'-phosphate</name>
        <dbReference type="ChEBI" id="CHEBI:597326"/>
    </ligand>
</feature>
<comment type="similarity">
    <text evidence="5">Belongs to the class-III pyridoxal-phosphate-dependent aminotransferase family. ArgD subfamily.</text>
</comment>
<dbReference type="CDD" id="cd00610">
    <property type="entry name" value="OAT_like"/>
    <property type="match status" value="1"/>
</dbReference>
<dbReference type="NCBIfam" id="TIGR00707">
    <property type="entry name" value="argD"/>
    <property type="match status" value="1"/>
</dbReference>
<dbReference type="GO" id="GO:0006526">
    <property type="term" value="P:L-arginine biosynthetic process"/>
    <property type="evidence" value="ECO:0007669"/>
    <property type="project" value="UniProtKB-UniRule"/>
</dbReference>
<comment type="subunit">
    <text evidence="5">Homodimer.</text>
</comment>
<dbReference type="NCBIfam" id="NF002325">
    <property type="entry name" value="PRK01278.1"/>
    <property type="match status" value="1"/>
</dbReference>
<dbReference type="Gene3D" id="3.40.640.10">
    <property type="entry name" value="Type I PLP-dependent aspartate aminotransferase-like (Major domain)"/>
    <property type="match status" value="1"/>
</dbReference>
<keyword evidence="4 5" id="KW-0663">Pyridoxal phosphate</keyword>
<name>A0A4V2ZSJ4_9BACL</name>
<dbReference type="Gene3D" id="3.90.1150.10">
    <property type="entry name" value="Aspartate Aminotransferase, domain 1"/>
    <property type="match status" value="1"/>
</dbReference>
<dbReference type="GO" id="GO:0005737">
    <property type="term" value="C:cytoplasm"/>
    <property type="evidence" value="ECO:0007669"/>
    <property type="project" value="UniProtKB-SubCell"/>
</dbReference>
<dbReference type="Pfam" id="PF00202">
    <property type="entry name" value="Aminotran_3"/>
    <property type="match status" value="1"/>
</dbReference>
<keyword evidence="5" id="KW-0963">Cytoplasm</keyword>
<evidence type="ECO:0000256" key="4">
    <source>
        <dbReference type="ARBA" id="ARBA00022898"/>
    </source>
</evidence>
<gene>
    <name evidence="5" type="primary">argD</name>
    <name evidence="6" type="ORF">E1757_26435</name>
</gene>
<dbReference type="PANTHER" id="PTHR11986:SF79">
    <property type="entry name" value="ACETYLORNITHINE AMINOTRANSFERASE, MITOCHONDRIAL"/>
    <property type="match status" value="1"/>
</dbReference>
<dbReference type="InterPro" id="IPR015424">
    <property type="entry name" value="PyrdxlP-dep_Trfase"/>
</dbReference>
<dbReference type="GO" id="GO:0030170">
    <property type="term" value="F:pyridoxal phosphate binding"/>
    <property type="evidence" value="ECO:0007669"/>
    <property type="project" value="InterPro"/>
</dbReference>
<keyword evidence="5" id="KW-0055">Arginine biosynthesis</keyword>
<dbReference type="EMBL" id="SMRT01000016">
    <property type="protein sequence ID" value="TDF93474.1"/>
    <property type="molecule type" value="Genomic_DNA"/>
</dbReference>
<dbReference type="InterPro" id="IPR050103">
    <property type="entry name" value="Class-III_PLP-dep_AT"/>
</dbReference>
<evidence type="ECO:0000313" key="6">
    <source>
        <dbReference type="EMBL" id="TDF93474.1"/>
    </source>
</evidence>
<dbReference type="RefSeq" id="WP_133233862.1">
    <property type="nucleotide sequence ID" value="NZ_SMRT01000016.1"/>
</dbReference>
<keyword evidence="2 5" id="KW-0028">Amino-acid biosynthesis</keyword>
<dbReference type="GO" id="GO:0042802">
    <property type="term" value="F:identical protein binding"/>
    <property type="evidence" value="ECO:0007669"/>
    <property type="project" value="TreeGrafter"/>
</dbReference>
<keyword evidence="3 5" id="KW-0808">Transferase</keyword>
<evidence type="ECO:0000313" key="7">
    <source>
        <dbReference type="Proteomes" id="UP000295636"/>
    </source>
</evidence>
<protein>
    <recommendedName>
        <fullName evidence="5">Acetylornithine aminotransferase</fullName>
        <shortName evidence="5">ACOAT</shortName>
        <ecNumber evidence="5">2.6.1.11</ecNumber>
    </recommendedName>
</protein>
<organism evidence="6 7">
    <name type="scientific">Paenibacillus piri</name>
    <dbReference type="NCBI Taxonomy" id="2547395"/>
    <lineage>
        <taxon>Bacteria</taxon>
        <taxon>Bacillati</taxon>
        <taxon>Bacillota</taxon>
        <taxon>Bacilli</taxon>
        <taxon>Bacillales</taxon>
        <taxon>Paenibacillaceae</taxon>
        <taxon>Paenibacillus</taxon>
    </lineage>
</organism>